<dbReference type="EMBL" id="BLEY01000024">
    <property type="protein sequence ID" value="GEU13481.1"/>
    <property type="molecule type" value="Genomic_DNA"/>
</dbReference>
<evidence type="ECO:0000256" key="2">
    <source>
        <dbReference type="ARBA" id="ARBA00022512"/>
    </source>
</evidence>
<evidence type="ECO:0000256" key="7">
    <source>
        <dbReference type="SAM" id="SignalP"/>
    </source>
</evidence>
<comment type="subcellular location">
    <subcellularLocation>
        <location evidence="1">Secreted</location>
        <location evidence="1">Cell wall</location>
        <topology evidence="1">Peptidoglycan-anchor</topology>
    </subcellularLocation>
</comment>
<comment type="caution">
    <text evidence="9">The sequence shown here is derived from an EMBL/GenBank/DDBJ whole genome shotgun (WGS) entry which is preliminary data.</text>
</comment>
<feature type="domain" description="Gram-positive cocci surface proteins LPxTG" evidence="8">
    <location>
        <begin position="56"/>
        <end position="93"/>
    </location>
</feature>
<keyword evidence="5" id="KW-0572">Peptidoglycan-anchor</keyword>
<name>A0A640MHE7_BACAN</name>
<keyword evidence="3" id="KW-0964">Secreted</keyword>
<dbReference type="InterPro" id="IPR019931">
    <property type="entry name" value="LPXTG_anchor"/>
</dbReference>
<dbReference type="NCBIfam" id="TIGR01167">
    <property type="entry name" value="LPXTG_anchor"/>
    <property type="match status" value="1"/>
</dbReference>
<sequence length="100" mass="10958">MKRAIIISCLLLGIMLNKYDTAVFAEEEESTVTVTILPNPNDTTLEGDTSKKSITNNKKLPQTNEVSNSSATIIGISLLVGVGVHIKKQKREEESINEKN</sequence>
<dbReference type="Pfam" id="PF00746">
    <property type="entry name" value="Gram_pos_anchor"/>
    <property type="match status" value="1"/>
</dbReference>
<reference evidence="9" key="2">
    <citation type="submission" date="2019-12" db="EMBL/GenBank/DDBJ databases">
        <authorList>
            <person name="Hoang T.H.H."/>
            <person name="Okutani A."/>
        </authorList>
    </citation>
    <scope>NUCLEOTIDE SEQUENCE</scope>
    <source>
        <strain evidence="9">QuyetLC</strain>
    </source>
</reference>
<keyword evidence="4 7" id="KW-0732">Signal</keyword>
<protein>
    <recommendedName>
        <fullName evidence="8">Gram-positive cocci surface proteins LPxTG domain-containing protein</fullName>
    </recommendedName>
</protein>
<accession>A0A640MHE7</accession>
<evidence type="ECO:0000256" key="5">
    <source>
        <dbReference type="ARBA" id="ARBA00023088"/>
    </source>
</evidence>
<dbReference type="AlphaFoldDB" id="A0A640MHE7"/>
<feature type="chain" id="PRO_5024878691" description="Gram-positive cocci surface proteins LPxTG domain-containing protein" evidence="7">
    <location>
        <begin position="26"/>
        <end position="100"/>
    </location>
</feature>
<evidence type="ECO:0000256" key="4">
    <source>
        <dbReference type="ARBA" id="ARBA00022729"/>
    </source>
</evidence>
<organism evidence="9">
    <name type="scientific">Bacillus anthracis</name>
    <name type="common">anthrax bacterium</name>
    <dbReference type="NCBI Taxonomy" id="1392"/>
    <lineage>
        <taxon>Bacteria</taxon>
        <taxon>Bacillati</taxon>
        <taxon>Bacillota</taxon>
        <taxon>Bacilli</taxon>
        <taxon>Bacillales</taxon>
        <taxon>Bacillaceae</taxon>
        <taxon>Bacillus</taxon>
        <taxon>Bacillus cereus group</taxon>
    </lineage>
</organism>
<proteinExistence type="predicted"/>
<gene>
    <name evidence="9" type="ORF">QuyetLC_24590</name>
</gene>
<evidence type="ECO:0000256" key="3">
    <source>
        <dbReference type="ARBA" id="ARBA00022525"/>
    </source>
</evidence>
<evidence type="ECO:0000313" key="9">
    <source>
        <dbReference type="EMBL" id="GEU13481.1"/>
    </source>
</evidence>
<reference evidence="9" key="1">
    <citation type="submission" date="2019-12" db="EMBL/GenBank/DDBJ databases">
        <title>Epidemiological and comparative genomic analysis of Bacillus anthracis isolated from northern Vietnam.</title>
        <authorList>
            <person name="Hoang T.T.H."/>
            <person name="Dang D.A."/>
            <person name="Pham M.H."/>
            <person name="Luong M.H."/>
            <person name="Tran N.D."/>
            <person name="Nguyen T.H."/>
            <person name="Nguyen T.T."/>
            <person name="Inoue S."/>
            <person name="Morikawa S."/>
            <person name="Okutani A."/>
        </authorList>
    </citation>
    <scope>NUCLEOTIDE SEQUENCE</scope>
    <source>
        <strain evidence="9">QuyetLC</strain>
    </source>
</reference>
<evidence type="ECO:0000259" key="8">
    <source>
        <dbReference type="Pfam" id="PF00746"/>
    </source>
</evidence>
<evidence type="ECO:0000256" key="1">
    <source>
        <dbReference type="ARBA" id="ARBA00004168"/>
    </source>
</evidence>
<feature type="region of interest" description="Disordered" evidence="6">
    <location>
        <begin position="37"/>
        <end position="63"/>
    </location>
</feature>
<keyword evidence="2" id="KW-0134">Cell wall</keyword>
<feature type="signal peptide" evidence="7">
    <location>
        <begin position="1"/>
        <end position="25"/>
    </location>
</feature>
<evidence type="ECO:0000256" key="6">
    <source>
        <dbReference type="SAM" id="MobiDB-lite"/>
    </source>
</evidence>